<dbReference type="EMBL" id="JAPVES010000030">
    <property type="protein sequence ID" value="MCZ3372648.1"/>
    <property type="molecule type" value="Genomic_DNA"/>
</dbReference>
<keyword evidence="4" id="KW-1185">Reference proteome</keyword>
<feature type="transmembrane region" description="Helical" evidence="1">
    <location>
        <begin position="6"/>
        <end position="25"/>
    </location>
</feature>
<feature type="transmembrane region" description="Helical" evidence="1">
    <location>
        <begin position="80"/>
        <end position="101"/>
    </location>
</feature>
<dbReference type="AlphaFoldDB" id="A0A9E5A6S1"/>
<accession>A0A9E5A6S1</accession>
<name>A0A9E5A6S1_9EURY</name>
<evidence type="ECO:0000313" key="2">
    <source>
        <dbReference type="EMBL" id="MCZ3364893.1"/>
    </source>
</evidence>
<protein>
    <submittedName>
        <fullName evidence="3">Uncharacterized protein</fullName>
    </submittedName>
</protein>
<evidence type="ECO:0000313" key="3">
    <source>
        <dbReference type="EMBL" id="MCZ3372648.1"/>
    </source>
</evidence>
<keyword evidence="1" id="KW-0812">Transmembrane</keyword>
<dbReference type="EMBL" id="JAPVER010000018">
    <property type="protein sequence ID" value="MCZ3364893.1"/>
    <property type="molecule type" value="Genomic_DNA"/>
</dbReference>
<keyword evidence="1" id="KW-0472">Membrane</keyword>
<organism evidence="3">
    <name type="scientific">Methanobacterium veterum</name>
    <dbReference type="NCBI Taxonomy" id="408577"/>
    <lineage>
        <taxon>Archaea</taxon>
        <taxon>Methanobacteriati</taxon>
        <taxon>Methanobacteriota</taxon>
        <taxon>Methanomada group</taxon>
        <taxon>Methanobacteria</taxon>
        <taxon>Methanobacteriales</taxon>
        <taxon>Methanobacteriaceae</taxon>
        <taxon>Methanobacterium</taxon>
    </lineage>
</organism>
<comment type="caution">
    <text evidence="3">The sequence shown here is derived from an EMBL/GenBank/DDBJ whole genome shotgun (WGS) entry which is preliminary data.</text>
</comment>
<gene>
    <name evidence="3" type="ORF">O3H35_08370</name>
    <name evidence="2" type="ORF">O3H54_03250</name>
</gene>
<reference evidence="3" key="1">
    <citation type="submission" date="2022-12" db="EMBL/GenBank/DDBJ databases">
        <title>Reclassification of two methanogenic archaea species isolated from the Kolyma lowland permafrost.</title>
        <authorList>
            <person name="Trubitsyn V.E."/>
            <person name="Rivkina E.M."/>
            <person name="Shcherbakova V.A."/>
        </authorList>
    </citation>
    <scope>NUCLEOTIDE SEQUENCE</scope>
    <source>
        <strain evidence="2">M2</strain>
        <strain evidence="3">MK4</strain>
    </source>
</reference>
<dbReference type="Proteomes" id="UP001068021">
    <property type="component" value="Unassembled WGS sequence"/>
</dbReference>
<proteinExistence type="predicted"/>
<evidence type="ECO:0000256" key="1">
    <source>
        <dbReference type="SAM" id="Phobius"/>
    </source>
</evidence>
<keyword evidence="1" id="KW-1133">Transmembrane helix</keyword>
<dbReference type="RefSeq" id="WP_048080202.1">
    <property type="nucleotide sequence ID" value="NZ_JAPVER010000018.1"/>
</dbReference>
<evidence type="ECO:0000313" key="4">
    <source>
        <dbReference type="Proteomes" id="UP001068021"/>
    </source>
</evidence>
<sequence>MLAVSISIFNVIFWIIIAIAFYILYNKGKEFTKDFENAKNPLGKEALIHQTSSGPVIDDARIKLMSVFDAMSSIFKLTEYATIISIIAAIVTFITELLKIFNL</sequence>
<dbReference type="Proteomes" id="UP001074446">
    <property type="component" value="Unassembled WGS sequence"/>
</dbReference>